<name>A0AAE3QEA7_9HYPH</name>
<dbReference type="InterPro" id="IPR050319">
    <property type="entry name" value="ABC_transp_ATP-bind"/>
</dbReference>
<evidence type="ECO:0000256" key="5">
    <source>
        <dbReference type="ARBA" id="ARBA00022840"/>
    </source>
</evidence>
<feature type="domain" description="ABC transporter" evidence="6">
    <location>
        <begin position="30"/>
        <end position="279"/>
    </location>
</feature>
<dbReference type="NCBIfam" id="TIGR01727">
    <property type="entry name" value="oligo_HPY"/>
    <property type="match status" value="1"/>
</dbReference>
<dbReference type="SUPFAM" id="SSF52540">
    <property type="entry name" value="P-loop containing nucleoside triphosphate hydrolases"/>
    <property type="match status" value="1"/>
</dbReference>
<evidence type="ECO:0000256" key="1">
    <source>
        <dbReference type="ARBA" id="ARBA00004417"/>
    </source>
</evidence>
<keyword evidence="8" id="KW-1185">Reference proteome</keyword>
<dbReference type="GO" id="GO:0015833">
    <property type="term" value="P:peptide transport"/>
    <property type="evidence" value="ECO:0007669"/>
    <property type="project" value="InterPro"/>
</dbReference>
<dbReference type="PROSITE" id="PS00211">
    <property type="entry name" value="ABC_TRANSPORTER_1"/>
    <property type="match status" value="1"/>
</dbReference>
<dbReference type="PANTHER" id="PTHR43776:SF7">
    <property type="entry name" value="D,D-DIPEPTIDE TRANSPORT ATP-BINDING PROTEIN DDPF-RELATED"/>
    <property type="match status" value="1"/>
</dbReference>
<evidence type="ECO:0000259" key="6">
    <source>
        <dbReference type="PROSITE" id="PS50893"/>
    </source>
</evidence>
<keyword evidence="3" id="KW-0813">Transport</keyword>
<gene>
    <name evidence="7" type="ORF">MRS75_06690</name>
</gene>
<dbReference type="PANTHER" id="PTHR43776">
    <property type="entry name" value="TRANSPORT ATP-BINDING PROTEIN"/>
    <property type="match status" value="1"/>
</dbReference>
<dbReference type="Pfam" id="PF00005">
    <property type="entry name" value="ABC_tran"/>
    <property type="match status" value="1"/>
</dbReference>
<evidence type="ECO:0000313" key="8">
    <source>
        <dbReference type="Proteomes" id="UP001161580"/>
    </source>
</evidence>
<evidence type="ECO:0000313" key="7">
    <source>
        <dbReference type="EMBL" id="MDI7921771.1"/>
    </source>
</evidence>
<dbReference type="InterPro" id="IPR003593">
    <property type="entry name" value="AAA+_ATPase"/>
</dbReference>
<protein>
    <submittedName>
        <fullName evidence="7">ATP-binding cassette domain-containing protein</fullName>
    </submittedName>
</protein>
<comment type="subcellular location">
    <subcellularLocation>
        <location evidence="1">Cell inner membrane</location>
        <topology evidence="1">Peripheral membrane protein</topology>
    </subcellularLocation>
</comment>
<evidence type="ECO:0000256" key="3">
    <source>
        <dbReference type="ARBA" id="ARBA00022448"/>
    </source>
</evidence>
<comment type="similarity">
    <text evidence="2">Belongs to the ABC transporter superfamily.</text>
</comment>
<dbReference type="RefSeq" id="WP_311794303.1">
    <property type="nucleotide sequence ID" value="NZ_JALDYZ010000003.1"/>
</dbReference>
<dbReference type="GO" id="GO:0055085">
    <property type="term" value="P:transmembrane transport"/>
    <property type="evidence" value="ECO:0007669"/>
    <property type="project" value="UniProtKB-ARBA"/>
</dbReference>
<dbReference type="FunFam" id="3.40.50.300:FF:000016">
    <property type="entry name" value="Oligopeptide ABC transporter ATP-binding component"/>
    <property type="match status" value="1"/>
</dbReference>
<dbReference type="SMART" id="SM00382">
    <property type="entry name" value="AAA"/>
    <property type="match status" value="1"/>
</dbReference>
<dbReference type="AlphaFoldDB" id="A0AAE3QEA7"/>
<dbReference type="PROSITE" id="PS50893">
    <property type="entry name" value="ABC_TRANSPORTER_2"/>
    <property type="match status" value="1"/>
</dbReference>
<keyword evidence="4" id="KW-0547">Nucleotide-binding</keyword>
<reference evidence="7" key="1">
    <citation type="submission" date="2022-03" db="EMBL/GenBank/DDBJ databases">
        <title>Fererhizobium litorale gen. nov., sp. nov., isolated from sandy sediments of the Sea of Japan seashore.</title>
        <authorList>
            <person name="Romanenko L."/>
            <person name="Kurilenko V."/>
            <person name="Otstavnykh N."/>
            <person name="Svetashev V."/>
            <person name="Tekutyeva L."/>
            <person name="Isaeva M."/>
            <person name="Mikhailov V."/>
        </authorList>
    </citation>
    <scope>NUCLEOTIDE SEQUENCE</scope>
    <source>
        <strain evidence="7">KMM 9576</strain>
    </source>
</reference>
<dbReference type="EMBL" id="JALDYZ010000003">
    <property type="protein sequence ID" value="MDI7921771.1"/>
    <property type="molecule type" value="Genomic_DNA"/>
</dbReference>
<dbReference type="CDD" id="cd03257">
    <property type="entry name" value="ABC_NikE_OppD_transporters"/>
    <property type="match status" value="1"/>
</dbReference>
<evidence type="ECO:0000256" key="4">
    <source>
        <dbReference type="ARBA" id="ARBA00022741"/>
    </source>
</evidence>
<organism evidence="7 8">
    <name type="scientific">Ferirhizobium litorale</name>
    <dbReference type="NCBI Taxonomy" id="2927786"/>
    <lineage>
        <taxon>Bacteria</taxon>
        <taxon>Pseudomonadati</taxon>
        <taxon>Pseudomonadota</taxon>
        <taxon>Alphaproteobacteria</taxon>
        <taxon>Hyphomicrobiales</taxon>
        <taxon>Rhizobiaceae</taxon>
        <taxon>Ferirhizobium</taxon>
    </lineage>
</organism>
<dbReference type="InterPro" id="IPR017871">
    <property type="entry name" value="ABC_transporter-like_CS"/>
</dbReference>
<proteinExistence type="inferred from homology"/>
<dbReference type="GO" id="GO:0016887">
    <property type="term" value="F:ATP hydrolysis activity"/>
    <property type="evidence" value="ECO:0007669"/>
    <property type="project" value="InterPro"/>
</dbReference>
<sequence>MAKLWQWPRRTVHPRRDRSLGGRMMPPPLVEIANLTRDFRNHRFFGISQTTRALDDVTLQIDQGSIFGIVGESGSGKSTLARLMVALDRPTSGKVVFDGEDIFSLPAAALRHHRRNFQMVFQDPFGSLDPRQKVGRIIGEPLHVFASQSARGRVSERVAAMLENVGLPATAADLYPHQFSGGQRQRIAMARALITEPKLVVADEPVSALDLSVQAQILNLVLDLRDTQGVTFVFISHNLAVIDCIADKVGVMHSGRLVEVGPAHEVFDQPRHPYTHELRASALSLDNEIGANPVAARRRQTPLGKLTGGCAYYAQCPIAVARCSVERPQLRPDGTGRLVACHQVASVTE</sequence>
<dbReference type="Pfam" id="PF08352">
    <property type="entry name" value="oligo_HPY"/>
    <property type="match status" value="1"/>
</dbReference>
<dbReference type="GO" id="GO:0005524">
    <property type="term" value="F:ATP binding"/>
    <property type="evidence" value="ECO:0007669"/>
    <property type="project" value="UniProtKB-KW"/>
</dbReference>
<dbReference type="InterPro" id="IPR013563">
    <property type="entry name" value="Oligopep_ABC_C"/>
</dbReference>
<comment type="caution">
    <text evidence="7">The sequence shown here is derived from an EMBL/GenBank/DDBJ whole genome shotgun (WGS) entry which is preliminary data.</text>
</comment>
<dbReference type="InterPro" id="IPR027417">
    <property type="entry name" value="P-loop_NTPase"/>
</dbReference>
<accession>A0AAE3QEA7</accession>
<dbReference type="InterPro" id="IPR003439">
    <property type="entry name" value="ABC_transporter-like_ATP-bd"/>
</dbReference>
<dbReference type="GO" id="GO:0005886">
    <property type="term" value="C:plasma membrane"/>
    <property type="evidence" value="ECO:0007669"/>
    <property type="project" value="UniProtKB-SubCell"/>
</dbReference>
<keyword evidence="5 7" id="KW-0067">ATP-binding</keyword>
<evidence type="ECO:0000256" key="2">
    <source>
        <dbReference type="ARBA" id="ARBA00005417"/>
    </source>
</evidence>
<dbReference type="Proteomes" id="UP001161580">
    <property type="component" value="Unassembled WGS sequence"/>
</dbReference>
<dbReference type="Gene3D" id="3.40.50.300">
    <property type="entry name" value="P-loop containing nucleotide triphosphate hydrolases"/>
    <property type="match status" value="1"/>
</dbReference>